<proteinExistence type="inferred from homology"/>
<keyword evidence="3" id="KW-0808">Transferase</keyword>
<keyword evidence="1 6" id="KW-1277">Toxin-antitoxin system</keyword>
<dbReference type="PROSITE" id="PS52018">
    <property type="entry name" value="DART"/>
    <property type="match status" value="1"/>
</dbReference>
<evidence type="ECO:0000256" key="1">
    <source>
        <dbReference type="ARBA" id="ARBA00022649"/>
    </source>
</evidence>
<keyword evidence="4" id="KW-0548">Nucleotidyltransferase</keyword>
<feature type="compositionally biased region" description="Basic and acidic residues" evidence="7">
    <location>
        <begin position="1"/>
        <end position="12"/>
    </location>
</feature>
<evidence type="ECO:0000259" key="8">
    <source>
        <dbReference type="PROSITE" id="PS52018"/>
    </source>
</evidence>
<gene>
    <name evidence="9" type="ORF">ABC977_01965</name>
</gene>
<evidence type="ECO:0000256" key="7">
    <source>
        <dbReference type="SAM" id="MobiDB-lite"/>
    </source>
</evidence>
<organism evidence="9 10">
    <name type="scientific">Thioalkalicoccus limnaeus</name>
    <dbReference type="NCBI Taxonomy" id="120681"/>
    <lineage>
        <taxon>Bacteria</taxon>
        <taxon>Pseudomonadati</taxon>
        <taxon>Pseudomonadota</taxon>
        <taxon>Gammaproteobacteria</taxon>
        <taxon>Chromatiales</taxon>
        <taxon>Chromatiaceae</taxon>
        <taxon>Thioalkalicoccus</taxon>
    </lineage>
</organism>
<dbReference type="Pfam" id="PF14487">
    <property type="entry name" value="DarT"/>
    <property type="match status" value="1"/>
</dbReference>
<protein>
    <submittedName>
        <fullName evidence="9">DarT ssDNA thymidine ADP-ribosyltransferase family protein</fullName>
    </submittedName>
</protein>
<comment type="similarity">
    <text evidence="6">Belongs to the DarT ADP-ribosyltransferase family.</text>
</comment>
<dbReference type="InterPro" id="IPR029494">
    <property type="entry name" value="DarT"/>
</dbReference>
<dbReference type="RefSeq" id="WP_369665553.1">
    <property type="nucleotide sequence ID" value="NZ_JBDKXB010000002.1"/>
</dbReference>
<keyword evidence="2" id="KW-0328">Glycosyltransferase</keyword>
<sequence>MQAAAGHRDQHRGPPKAGGQNTAGGDVLGCPPGRNQRYWADNIDDMDRQRRKQAEFLVHRFCPWELISGIVVIDSPMQARVQATLADYEVGMRRPVAVRRAWYYH</sequence>
<reference evidence="9 10" key="1">
    <citation type="submission" date="2024-05" db="EMBL/GenBank/DDBJ databases">
        <title>Genome Sequence and Characterization of the New Strain Purple Sulfur Bacterium of Genus Thioalkalicoccus.</title>
        <authorList>
            <person name="Bryantseva I.A."/>
            <person name="Kyndt J.A."/>
            <person name="Imhoff J.F."/>
        </authorList>
    </citation>
    <scope>NUCLEOTIDE SEQUENCE [LARGE SCALE GENOMIC DNA]</scope>
    <source>
        <strain evidence="9 10">Um2</strain>
    </source>
</reference>
<evidence type="ECO:0000256" key="5">
    <source>
        <dbReference type="ARBA" id="ARBA00023125"/>
    </source>
</evidence>
<accession>A0ABV4BCG1</accession>
<dbReference type="Proteomes" id="UP001564408">
    <property type="component" value="Unassembled WGS sequence"/>
</dbReference>
<name>A0ABV4BCG1_9GAMM</name>
<evidence type="ECO:0000313" key="10">
    <source>
        <dbReference type="Proteomes" id="UP001564408"/>
    </source>
</evidence>
<evidence type="ECO:0000256" key="3">
    <source>
        <dbReference type="ARBA" id="ARBA00022679"/>
    </source>
</evidence>
<evidence type="ECO:0000256" key="6">
    <source>
        <dbReference type="PROSITE-ProRule" id="PRU01362"/>
    </source>
</evidence>
<keyword evidence="10" id="KW-1185">Reference proteome</keyword>
<comment type="caution">
    <text evidence="9">The sequence shown here is derived from an EMBL/GenBank/DDBJ whole genome shotgun (WGS) entry which is preliminary data.</text>
</comment>
<keyword evidence="5 6" id="KW-0238">DNA-binding</keyword>
<feature type="domain" description="DarT" evidence="8">
    <location>
        <begin position="1"/>
        <end position="104"/>
    </location>
</feature>
<comment type="caution">
    <text evidence="6">Lacks conserved residue(s) required for the propagation of feature annotation.</text>
</comment>
<dbReference type="EMBL" id="JBDKXB010000002">
    <property type="protein sequence ID" value="MEY6431168.1"/>
    <property type="molecule type" value="Genomic_DNA"/>
</dbReference>
<evidence type="ECO:0000256" key="2">
    <source>
        <dbReference type="ARBA" id="ARBA00022676"/>
    </source>
</evidence>
<evidence type="ECO:0000256" key="4">
    <source>
        <dbReference type="ARBA" id="ARBA00022695"/>
    </source>
</evidence>
<feature type="region of interest" description="Disordered" evidence="7">
    <location>
        <begin position="1"/>
        <end position="33"/>
    </location>
</feature>
<evidence type="ECO:0000313" key="9">
    <source>
        <dbReference type="EMBL" id="MEY6431168.1"/>
    </source>
</evidence>